<evidence type="ECO:0000256" key="3">
    <source>
        <dbReference type="ARBA" id="ARBA00022448"/>
    </source>
</evidence>
<dbReference type="Proteomes" id="UP000190027">
    <property type="component" value="Unassembled WGS sequence"/>
</dbReference>
<evidence type="ECO:0000256" key="9">
    <source>
        <dbReference type="ARBA" id="ARBA00023136"/>
    </source>
</evidence>
<dbReference type="NCBIfam" id="NF009438">
    <property type="entry name" value="PRK12797.1"/>
    <property type="match status" value="1"/>
</dbReference>
<keyword evidence="7 12" id="KW-0653">Protein transport</keyword>
<feature type="transmembrane region" description="Helical" evidence="12">
    <location>
        <begin position="32"/>
        <end position="52"/>
    </location>
</feature>
<keyword evidence="13" id="KW-0966">Cell projection</keyword>
<evidence type="ECO:0000256" key="8">
    <source>
        <dbReference type="ARBA" id="ARBA00022989"/>
    </source>
</evidence>
<evidence type="ECO:0000256" key="7">
    <source>
        <dbReference type="ARBA" id="ARBA00022927"/>
    </source>
</evidence>
<comment type="function">
    <text evidence="12">Plays a role in the flagellum-specific transport system.</text>
</comment>
<organism evidence="13 14">
    <name type="scientific">Paucidesulfovibrio gracilis DSM 16080</name>
    <dbReference type="NCBI Taxonomy" id="1121449"/>
    <lineage>
        <taxon>Bacteria</taxon>
        <taxon>Pseudomonadati</taxon>
        <taxon>Thermodesulfobacteriota</taxon>
        <taxon>Desulfovibrionia</taxon>
        <taxon>Desulfovibrionales</taxon>
        <taxon>Desulfovibrionaceae</taxon>
        <taxon>Paucidesulfovibrio</taxon>
    </lineage>
</organism>
<dbReference type="PANTHER" id="PTHR30587:SF0">
    <property type="entry name" value="FLAGELLAR BIOSYNTHETIC PROTEIN FLIP"/>
    <property type="match status" value="1"/>
</dbReference>
<dbReference type="GO" id="GO:0005886">
    <property type="term" value="C:plasma membrane"/>
    <property type="evidence" value="ECO:0007669"/>
    <property type="project" value="UniProtKB-SubCell"/>
</dbReference>
<sequence>MRFWRRVRRSRGALPKYPVAVPQQGALPRGMWWRVALFLGFGAMLPVLPALAQTVPSLTMELAAGQAEPEKVSVLLEILFLLTVLSLAPAIALTMTSFTRIIIVFHFLRQAMGTPQVPPNQVLASLAMFMTFVIMMPVGKAVNDQALQPYLNEEIGFDEALDVAQQPIREFLFKHTREKDLSIFYSITKMERPQTKEDVPTIMLVAAYTISELKTGFTIGFMIYIPFLILDMVVASILLSMGMMMLPPVMISLPFKVLLFILVDGWSLLVGSLVNTFA</sequence>
<keyword evidence="14" id="KW-1185">Reference proteome</keyword>
<dbReference type="PRINTS" id="PR00951">
    <property type="entry name" value="FLGBIOSNFLIP"/>
</dbReference>
<feature type="transmembrane region" description="Helical" evidence="12">
    <location>
        <begin position="78"/>
        <end position="108"/>
    </location>
</feature>
<keyword evidence="4 12" id="KW-1003">Cell membrane</keyword>
<keyword evidence="9 12" id="KW-0472">Membrane</keyword>
<keyword evidence="3 12" id="KW-0813">Transport</keyword>
<dbReference type="NCBIfam" id="TIGR01103">
    <property type="entry name" value="fliP"/>
    <property type="match status" value="1"/>
</dbReference>
<accession>A0A1T4XNF8</accession>
<comment type="similarity">
    <text evidence="1 12">Belongs to the FliP/MopC/SpaP family.</text>
</comment>
<name>A0A1T4XNF8_9BACT</name>
<evidence type="ECO:0000256" key="10">
    <source>
        <dbReference type="ARBA" id="ARBA00023143"/>
    </source>
</evidence>
<feature type="transmembrane region" description="Helical" evidence="12">
    <location>
        <begin position="253"/>
        <end position="274"/>
    </location>
</feature>
<feature type="transmembrane region" description="Helical" evidence="12">
    <location>
        <begin position="120"/>
        <end position="139"/>
    </location>
</feature>
<keyword evidence="10" id="KW-0975">Bacterial flagellum</keyword>
<comment type="subcellular location">
    <subcellularLocation>
        <location evidence="12">Cell membrane</location>
        <topology evidence="12">Multi-pass membrane protein</topology>
    </subcellularLocation>
    <subcellularLocation>
        <location evidence="12">Bacterial flagellum basal body</location>
    </subcellularLocation>
</comment>
<keyword evidence="13" id="KW-0282">Flagellum</keyword>
<gene>
    <name evidence="12" type="primary">fliP</name>
    <name evidence="13" type="ORF">SAMN02745704_02297</name>
</gene>
<evidence type="ECO:0000313" key="13">
    <source>
        <dbReference type="EMBL" id="SKA91062.1"/>
    </source>
</evidence>
<dbReference type="PROSITE" id="PS01061">
    <property type="entry name" value="FLIP_2"/>
    <property type="match status" value="1"/>
</dbReference>
<dbReference type="GO" id="GO:0044781">
    <property type="term" value="P:bacterial-type flagellum organization"/>
    <property type="evidence" value="ECO:0007669"/>
    <property type="project" value="UniProtKB-UniRule"/>
</dbReference>
<keyword evidence="11 12" id="KW-1006">Bacterial flagellum protein export</keyword>
<dbReference type="GO" id="GO:0009306">
    <property type="term" value="P:protein secretion"/>
    <property type="evidence" value="ECO:0007669"/>
    <property type="project" value="UniProtKB-UniRule"/>
</dbReference>
<dbReference type="AlphaFoldDB" id="A0A1T4XNF8"/>
<evidence type="ECO:0000256" key="2">
    <source>
        <dbReference type="ARBA" id="ARBA00021714"/>
    </source>
</evidence>
<keyword evidence="5 12" id="KW-0812">Transmembrane</keyword>
<proteinExistence type="inferred from homology"/>
<dbReference type="Pfam" id="PF00813">
    <property type="entry name" value="FliP"/>
    <property type="match status" value="1"/>
</dbReference>
<dbReference type="InterPro" id="IPR005838">
    <property type="entry name" value="T3SS_IM_P"/>
</dbReference>
<keyword evidence="8 12" id="KW-1133">Transmembrane helix</keyword>
<evidence type="ECO:0000256" key="6">
    <source>
        <dbReference type="ARBA" id="ARBA00022795"/>
    </source>
</evidence>
<dbReference type="STRING" id="1121449.SAMN02745704_02297"/>
<evidence type="ECO:0000256" key="4">
    <source>
        <dbReference type="ARBA" id="ARBA00022475"/>
    </source>
</evidence>
<keyword evidence="6 12" id="KW-1005">Bacterial flagellum biogenesis</keyword>
<evidence type="ECO:0000256" key="11">
    <source>
        <dbReference type="ARBA" id="ARBA00023225"/>
    </source>
</evidence>
<evidence type="ECO:0000256" key="12">
    <source>
        <dbReference type="RuleBase" id="RU362069"/>
    </source>
</evidence>
<reference evidence="13 14" key="1">
    <citation type="submission" date="2017-02" db="EMBL/GenBank/DDBJ databases">
        <authorList>
            <person name="Peterson S.W."/>
        </authorList>
    </citation>
    <scope>NUCLEOTIDE SEQUENCE [LARGE SCALE GENOMIC DNA]</scope>
    <source>
        <strain evidence="13 14">DSM 16080</strain>
    </source>
</reference>
<evidence type="ECO:0000256" key="1">
    <source>
        <dbReference type="ARBA" id="ARBA00006257"/>
    </source>
</evidence>
<feature type="transmembrane region" description="Helical" evidence="12">
    <location>
        <begin position="221"/>
        <end position="241"/>
    </location>
</feature>
<keyword evidence="13" id="KW-0969">Cilium</keyword>
<dbReference type="GO" id="GO:0009425">
    <property type="term" value="C:bacterial-type flagellum basal body"/>
    <property type="evidence" value="ECO:0007669"/>
    <property type="project" value="UniProtKB-SubCell"/>
</dbReference>
<dbReference type="PRINTS" id="PR01302">
    <property type="entry name" value="TYPE3IMPPROT"/>
</dbReference>
<dbReference type="EMBL" id="FUYC01000013">
    <property type="protein sequence ID" value="SKA91062.1"/>
    <property type="molecule type" value="Genomic_DNA"/>
</dbReference>
<dbReference type="InterPro" id="IPR005837">
    <property type="entry name" value="FliP"/>
</dbReference>
<evidence type="ECO:0000256" key="5">
    <source>
        <dbReference type="ARBA" id="ARBA00022692"/>
    </source>
</evidence>
<dbReference type="PANTHER" id="PTHR30587">
    <property type="entry name" value="FLAGELLAR BIOSYNTHETIC PROTEIN FLIP"/>
    <property type="match status" value="1"/>
</dbReference>
<evidence type="ECO:0000313" key="14">
    <source>
        <dbReference type="Proteomes" id="UP000190027"/>
    </source>
</evidence>
<protein>
    <recommendedName>
        <fullName evidence="2 12">Flagellar biosynthetic protein FliP</fullName>
    </recommendedName>
</protein>